<organism evidence="3 4">
    <name type="scientific">Striga hermonthica</name>
    <name type="common">Purple witchweed</name>
    <name type="synonym">Buchnera hermonthica</name>
    <dbReference type="NCBI Taxonomy" id="68872"/>
    <lineage>
        <taxon>Eukaryota</taxon>
        <taxon>Viridiplantae</taxon>
        <taxon>Streptophyta</taxon>
        <taxon>Embryophyta</taxon>
        <taxon>Tracheophyta</taxon>
        <taxon>Spermatophyta</taxon>
        <taxon>Magnoliopsida</taxon>
        <taxon>eudicotyledons</taxon>
        <taxon>Gunneridae</taxon>
        <taxon>Pentapetalae</taxon>
        <taxon>asterids</taxon>
        <taxon>lamiids</taxon>
        <taxon>Lamiales</taxon>
        <taxon>Orobanchaceae</taxon>
        <taxon>Buchnereae</taxon>
        <taxon>Striga</taxon>
    </lineage>
</organism>
<dbReference type="Pfam" id="PF20431">
    <property type="entry name" value="E_motif"/>
    <property type="match status" value="1"/>
</dbReference>
<dbReference type="FunFam" id="1.25.40.10:FF:000158">
    <property type="entry name" value="pentatricopeptide repeat-containing protein At2g33680"/>
    <property type="match status" value="1"/>
</dbReference>
<dbReference type="GO" id="GO:0003723">
    <property type="term" value="F:RNA binding"/>
    <property type="evidence" value="ECO:0007669"/>
    <property type="project" value="InterPro"/>
</dbReference>
<gene>
    <name evidence="3" type="ORF">SHERM_21192</name>
</gene>
<evidence type="ECO:0000256" key="2">
    <source>
        <dbReference type="PROSITE-ProRule" id="PRU00708"/>
    </source>
</evidence>
<protein>
    <submittedName>
        <fullName evidence="3">Pentatricopeptide repeat-containing protein</fullName>
    </submittedName>
</protein>
<dbReference type="InterPro" id="IPR046848">
    <property type="entry name" value="E_motif"/>
</dbReference>
<proteinExistence type="predicted"/>
<accession>A0A9N7N0Q3</accession>
<dbReference type="EMBL" id="CACSLK010024742">
    <property type="protein sequence ID" value="CAA0824222.1"/>
    <property type="molecule type" value="Genomic_DNA"/>
</dbReference>
<feature type="repeat" description="PPR" evidence="2">
    <location>
        <begin position="139"/>
        <end position="169"/>
    </location>
</feature>
<reference evidence="3" key="1">
    <citation type="submission" date="2019-12" db="EMBL/GenBank/DDBJ databases">
        <authorList>
            <person name="Scholes J."/>
        </authorList>
    </citation>
    <scope>NUCLEOTIDE SEQUENCE</scope>
</reference>
<dbReference type="InterPro" id="IPR002885">
    <property type="entry name" value="PPR_rpt"/>
</dbReference>
<comment type="caution">
    <text evidence="3">The sequence shown here is derived from an EMBL/GenBank/DDBJ whole genome shotgun (WGS) entry which is preliminary data.</text>
</comment>
<keyword evidence="1" id="KW-0677">Repeat</keyword>
<dbReference type="Proteomes" id="UP001153555">
    <property type="component" value="Unassembled WGS sequence"/>
</dbReference>
<sequence length="478" mass="52057">MSSAPNILNLALHHLSPHNRSPLASLKKLEQIHALLIVSGAVSRYNLTRILLHCLSIPFFPPPYALSIFAQIRPPDVFTYNALIRGFSSDPQKAVSLYSNMRREGVPPNKHTFPLLLKSKARIPFQIFGHAIQFGFGLDPFVRNSLLSSFASCGLVEDAHKLFDEMTDKDLVSYTALMDVYIKNKRATQALDLFLEMRRCGVCTDGVVVVSALCAAGMCGSVWLGKWIHGFYVESGRVVRDVYVGSALVDMYSKCGLCEDALKAFQDIPHKNVVSWGALLAGMVGGGVHPNEVTLLAVLSACAHGGLVNEGKGIFAEMERVYGVGPTAEHCSCMVDLLGRAGRLVEAVELIGGMQGTGPWSALLGACAVHRDYELGKVVGNHLMRVQPCQGGRYALLANLCSGSGDWKGAAGVRKKMREAGGGKARGCSWIEMGGIVREFYAFGESGEGNVHVYTIVHHLMEHMKQPPFIFEDDFFEI</sequence>
<dbReference type="GO" id="GO:0099402">
    <property type="term" value="P:plant organ development"/>
    <property type="evidence" value="ECO:0007669"/>
    <property type="project" value="UniProtKB-ARBA"/>
</dbReference>
<evidence type="ECO:0000256" key="1">
    <source>
        <dbReference type="ARBA" id="ARBA00022737"/>
    </source>
</evidence>
<feature type="repeat" description="PPR" evidence="2">
    <location>
        <begin position="170"/>
        <end position="204"/>
    </location>
</feature>
<dbReference type="Pfam" id="PF01535">
    <property type="entry name" value="PPR"/>
    <property type="match status" value="5"/>
</dbReference>
<dbReference type="Gene3D" id="1.25.40.10">
    <property type="entry name" value="Tetratricopeptide repeat domain"/>
    <property type="match status" value="4"/>
</dbReference>
<dbReference type="PANTHER" id="PTHR47926">
    <property type="entry name" value="PENTATRICOPEPTIDE REPEAT-CONTAINING PROTEIN"/>
    <property type="match status" value="1"/>
</dbReference>
<dbReference type="InterPro" id="IPR011990">
    <property type="entry name" value="TPR-like_helical_dom_sf"/>
</dbReference>
<dbReference type="InterPro" id="IPR046960">
    <property type="entry name" value="PPR_At4g14850-like_plant"/>
</dbReference>
<dbReference type="PANTHER" id="PTHR47926:SF347">
    <property type="entry name" value="PENTATRICOPEPTIDE REPEAT-CONTAINING PROTEIN"/>
    <property type="match status" value="1"/>
</dbReference>
<name>A0A9N7N0Q3_STRHE</name>
<evidence type="ECO:0000313" key="3">
    <source>
        <dbReference type="EMBL" id="CAA0824222.1"/>
    </source>
</evidence>
<dbReference type="Pfam" id="PF13041">
    <property type="entry name" value="PPR_2"/>
    <property type="match status" value="1"/>
</dbReference>
<evidence type="ECO:0000313" key="4">
    <source>
        <dbReference type="Proteomes" id="UP001153555"/>
    </source>
</evidence>
<dbReference type="AlphaFoldDB" id="A0A9N7N0Q3"/>
<keyword evidence="4" id="KW-1185">Reference proteome</keyword>
<dbReference type="NCBIfam" id="TIGR00756">
    <property type="entry name" value="PPR"/>
    <property type="match status" value="3"/>
</dbReference>
<dbReference type="GO" id="GO:0009451">
    <property type="term" value="P:RNA modification"/>
    <property type="evidence" value="ECO:0007669"/>
    <property type="project" value="InterPro"/>
</dbReference>
<dbReference type="PROSITE" id="PS51375">
    <property type="entry name" value="PPR"/>
    <property type="match status" value="2"/>
</dbReference>
<dbReference type="OrthoDB" id="1928216at2759"/>